<dbReference type="AlphaFoldDB" id="A0A0A8XVP2"/>
<proteinExistence type="predicted"/>
<accession>A0A0A8XVP2</accession>
<dbReference type="EMBL" id="GBRH01281067">
    <property type="protein sequence ID" value="JAD16828.1"/>
    <property type="molecule type" value="Transcribed_RNA"/>
</dbReference>
<reference evidence="1" key="2">
    <citation type="journal article" date="2015" name="Data Brief">
        <title>Shoot transcriptome of the giant reed, Arundo donax.</title>
        <authorList>
            <person name="Barrero R.A."/>
            <person name="Guerrero F.D."/>
            <person name="Moolhuijzen P."/>
            <person name="Goolsby J.A."/>
            <person name="Tidwell J."/>
            <person name="Bellgard S.E."/>
            <person name="Bellgard M.I."/>
        </authorList>
    </citation>
    <scope>NUCLEOTIDE SEQUENCE</scope>
    <source>
        <tissue evidence="1">Shoot tissue taken approximately 20 cm above the soil surface</tissue>
    </source>
</reference>
<reference evidence="1" key="1">
    <citation type="submission" date="2014-09" db="EMBL/GenBank/DDBJ databases">
        <authorList>
            <person name="Magalhaes I.L.F."/>
            <person name="Oliveira U."/>
            <person name="Santos F.R."/>
            <person name="Vidigal T.H.D.A."/>
            <person name="Brescovit A.D."/>
            <person name="Santos A.J."/>
        </authorList>
    </citation>
    <scope>NUCLEOTIDE SEQUENCE</scope>
    <source>
        <tissue evidence="1">Shoot tissue taken approximately 20 cm above the soil surface</tissue>
    </source>
</reference>
<organism evidence="1">
    <name type="scientific">Arundo donax</name>
    <name type="common">Giant reed</name>
    <name type="synonym">Donax arundinaceus</name>
    <dbReference type="NCBI Taxonomy" id="35708"/>
    <lineage>
        <taxon>Eukaryota</taxon>
        <taxon>Viridiplantae</taxon>
        <taxon>Streptophyta</taxon>
        <taxon>Embryophyta</taxon>
        <taxon>Tracheophyta</taxon>
        <taxon>Spermatophyta</taxon>
        <taxon>Magnoliopsida</taxon>
        <taxon>Liliopsida</taxon>
        <taxon>Poales</taxon>
        <taxon>Poaceae</taxon>
        <taxon>PACMAD clade</taxon>
        <taxon>Arundinoideae</taxon>
        <taxon>Arundineae</taxon>
        <taxon>Arundo</taxon>
    </lineage>
</organism>
<evidence type="ECO:0000313" key="1">
    <source>
        <dbReference type="EMBL" id="JAD16828.1"/>
    </source>
</evidence>
<protein>
    <submittedName>
        <fullName evidence="1">Uncharacterized protein</fullName>
    </submittedName>
</protein>
<name>A0A0A8XVP2_ARUDO</name>
<sequence>METVTDLRYYLFNGNSNTANNQNLILAS</sequence>